<protein>
    <submittedName>
        <fullName evidence="1">Uncharacterized protein</fullName>
    </submittedName>
</protein>
<comment type="caution">
    <text evidence="1">The sequence shown here is derived from an EMBL/GenBank/DDBJ whole genome shotgun (WGS) entry which is preliminary data.</text>
</comment>
<evidence type="ECO:0000313" key="2">
    <source>
        <dbReference type="Proteomes" id="UP001157914"/>
    </source>
</evidence>
<name>A0ABY1PM97_9HYPH</name>
<dbReference type="EMBL" id="FXTT01000011">
    <property type="protein sequence ID" value="SMP37246.1"/>
    <property type="molecule type" value="Genomic_DNA"/>
</dbReference>
<keyword evidence="2" id="KW-1185">Reference proteome</keyword>
<dbReference type="Proteomes" id="UP001157914">
    <property type="component" value="Unassembled WGS sequence"/>
</dbReference>
<evidence type="ECO:0000313" key="1">
    <source>
        <dbReference type="EMBL" id="SMP37246.1"/>
    </source>
</evidence>
<gene>
    <name evidence="1" type="ORF">SAMN06265374_0032</name>
</gene>
<accession>A0ABY1PM97</accession>
<organism evidence="1 2">
    <name type="scientific">Roseibium denhamense</name>
    <dbReference type="NCBI Taxonomy" id="76305"/>
    <lineage>
        <taxon>Bacteria</taxon>
        <taxon>Pseudomonadati</taxon>
        <taxon>Pseudomonadota</taxon>
        <taxon>Alphaproteobacteria</taxon>
        <taxon>Hyphomicrobiales</taxon>
        <taxon>Stappiaceae</taxon>
        <taxon>Roseibium</taxon>
    </lineage>
</organism>
<sequence length="108" mass="12071">MVRAFSMPALLYQPFDDCALHLSASNLAHFFTASFESRHFPRSGVPKARSFGPLLSELFPGQDKTVTRVTRQLRIILRVACGSVQKAAHLGQWGKSERREIVFVVSVP</sequence>
<reference evidence="1 2" key="1">
    <citation type="submission" date="2017-05" db="EMBL/GenBank/DDBJ databases">
        <authorList>
            <person name="Varghese N."/>
            <person name="Submissions S."/>
        </authorList>
    </citation>
    <scope>NUCLEOTIDE SEQUENCE [LARGE SCALE GENOMIC DNA]</scope>
    <source>
        <strain evidence="1 2">DSM 15949</strain>
    </source>
</reference>
<proteinExistence type="predicted"/>